<dbReference type="Gene3D" id="1.10.150.130">
    <property type="match status" value="1"/>
</dbReference>
<organism evidence="6 7">
    <name type="scientific">Nannocystis pusilla</name>
    <dbReference type="NCBI Taxonomy" id="889268"/>
    <lineage>
        <taxon>Bacteria</taxon>
        <taxon>Pseudomonadati</taxon>
        <taxon>Myxococcota</taxon>
        <taxon>Polyangia</taxon>
        <taxon>Nannocystales</taxon>
        <taxon>Nannocystaceae</taxon>
        <taxon>Nannocystis</taxon>
    </lineage>
</organism>
<dbReference type="Pfam" id="PF13356">
    <property type="entry name" value="Arm-DNA-bind_3"/>
    <property type="match status" value="1"/>
</dbReference>
<comment type="similarity">
    <text evidence="1">Belongs to the 'phage' integrase family.</text>
</comment>
<evidence type="ECO:0000256" key="4">
    <source>
        <dbReference type="SAM" id="MobiDB-lite"/>
    </source>
</evidence>
<keyword evidence="2" id="KW-0229">DNA integration</keyword>
<dbReference type="PANTHER" id="PTHR30629:SF2">
    <property type="entry name" value="PROPHAGE INTEGRASE INTS-RELATED"/>
    <property type="match status" value="1"/>
</dbReference>
<proteinExistence type="inferred from homology"/>
<evidence type="ECO:0000256" key="2">
    <source>
        <dbReference type="ARBA" id="ARBA00022908"/>
    </source>
</evidence>
<sequence>MITAAFVRECKPRATMYEVTCEALPGFILRVLPTGKKVALVRYRLDGKDHRERIGLLGPALSIDEARRRGAVLLANAAVAASVDEQSGQQAAGKPARLEQPESAPSQITTVRELAQRFISDYADVHLKTGSAENYKEHLETVILPAFGDRDFRSVKKAEIAALHAKLKKERGPSVANTSSA</sequence>
<dbReference type="PANTHER" id="PTHR30629">
    <property type="entry name" value="PROPHAGE INTEGRASE"/>
    <property type="match status" value="1"/>
</dbReference>
<gene>
    <name evidence="6" type="ORF">OV079_27815</name>
</gene>
<comment type="caution">
    <text evidence="6">The sequence shown here is derived from an EMBL/GenBank/DDBJ whole genome shotgun (WGS) entry which is preliminary data.</text>
</comment>
<feature type="domain" description="Integrase DNA-binding" evidence="5">
    <location>
        <begin position="3"/>
        <end position="78"/>
    </location>
</feature>
<evidence type="ECO:0000313" key="6">
    <source>
        <dbReference type="EMBL" id="MCY1009303.1"/>
    </source>
</evidence>
<dbReference type="Gene3D" id="3.30.160.390">
    <property type="entry name" value="Integrase, DNA-binding domain"/>
    <property type="match status" value="1"/>
</dbReference>
<accession>A0A9X3F0S6</accession>
<dbReference type="SUPFAM" id="SSF56349">
    <property type="entry name" value="DNA breaking-rejoining enzymes"/>
    <property type="match status" value="1"/>
</dbReference>
<reference evidence="6" key="1">
    <citation type="submission" date="2022-11" db="EMBL/GenBank/DDBJ databases">
        <title>Minimal conservation of predation-associated metabolite biosynthetic gene clusters underscores biosynthetic potential of Myxococcota including descriptions for ten novel species: Archangium lansinium sp. nov., Myxococcus landrumus sp. nov., Nannocystis bai.</title>
        <authorList>
            <person name="Ahearne A."/>
            <person name="Stevens C."/>
            <person name="Phillips K."/>
        </authorList>
    </citation>
    <scope>NUCLEOTIDE SEQUENCE</scope>
    <source>
        <strain evidence="6">Na p29</strain>
    </source>
</reference>
<evidence type="ECO:0000256" key="3">
    <source>
        <dbReference type="ARBA" id="ARBA00023125"/>
    </source>
</evidence>
<feature type="region of interest" description="Disordered" evidence="4">
    <location>
        <begin position="85"/>
        <end position="105"/>
    </location>
</feature>
<dbReference type="InterPro" id="IPR050808">
    <property type="entry name" value="Phage_Integrase"/>
</dbReference>
<dbReference type="GO" id="GO:0003677">
    <property type="term" value="F:DNA binding"/>
    <property type="evidence" value="ECO:0007669"/>
    <property type="project" value="UniProtKB-KW"/>
</dbReference>
<keyword evidence="3" id="KW-0238">DNA-binding</keyword>
<dbReference type="Proteomes" id="UP001150924">
    <property type="component" value="Unassembled WGS sequence"/>
</dbReference>
<protein>
    <recommendedName>
        <fullName evidence="5">Integrase DNA-binding domain-containing protein</fullName>
    </recommendedName>
</protein>
<keyword evidence="7" id="KW-1185">Reference proteome</keyword>
<dbReference type="GO" id="GO:0015074">
    <property type="term" value="P:DNA integration"/>
    <property type="evidence" value="ECO:0007669"/>
    <property type="project" value="UniProtKB-KW"/>
</dbReference>
<name>A0A9X3F0S6_9BACT</name>
<evidence type="ECO:0000259" key="5">
    <source>
        <dbReference type="Pfam" id="PF13356"/>
    </source>
</evidence>
<evidence type="ECO:0000313" key="7">
    <source>
        <dbReference type="Proteomes" id="UP001150924"/>
    </source>
</evidence>
<dbReference type="InterPro" id="IPR025166">
    <property type="entry name" value="Integrase_DNA_bind_dom"/>
</dbReference>
<dbReference type="InterPro" id="IPR038488">
    <property type="entry name" value="Integrase_DNA-bd_sf"/>
</dbReference>
<dbReference type="InterPro" id="IPR011010">
    <property type="entry name" value="DNA_brk_join_enz"/>
</dbReference>
<dbReference type="EMBL" id="JAPNKE010000002">
    <property type="protein sequence ID" value="MCY1009303.1"/>
    <property type="molecule type" value="Genomic_DNA"/>
</dbReference>
<dbReference type="AlphaFoldDB" id="A0A9X3F0S6"/>
<evidence type="ECO:0000256" key="1">
    <source>
        <dbReference type="ARBA" id="ARBA00008857"/>
    </source>
</evidence>
<dbReference type="RefSeq" id="WP_267771964.1">
    <property type="nucleotide sequence ID" value="NZ_JAPNKE010000002.1"/>
</dbReference>
<dbReference type="InterPro" id="IPR010998">
    <property type="entry name" value="Integrase_recombinase_N"/>
</dbReference>